<proteinExistence type="predicted"/>
<name>A0ABV6B6S5_9DEIO</name>
<evidence type="ECO:0000313" key="3">
    <source>
        <dbReference type="Proteomes" id="UP001589733"/>
    </source>
</evidence>
<accession>A0ABV6B6S5</accession>
<feature type="chain" id="PRO_5046044321" evidence="1">
    <location>
        <begin position="29"/>
        <end position="284"/>
    </location>
</feature>
<feature type="signal peptide" evidence="1">
    <location>
        <begin position="1"/>
        <end position="28"/>
    </location>
</feature>
<comment type="caution">
    <text evidence="2">The sequence shown here is derived from an EMBL/GenBank/DDBJ whole genome shotgun (WGS) entry which is preliminary data.</text>
</comment>
<dbReference type="PROSITE" id="PS51257">
    <property type="entry name" value="PROKAR_LIPOPROTEIN"/>
    <property type="match status" value="1"/>
</dbReference>
<keyword evidence="3" id="KW-1185">Reference proteome</keyword>
<organism evidence="2 3">
    <name type="scientific">Deinococcus oregonensis</name>
    <dbReference type="NCBI Taxonomy" id="1805970"/>
    <lineage>
        <taxon>Bacteria</taxon>
        <taxon>Thermotogati</taxon>
        <taxon>Deinococcota</taxon>
        <taxon>Deinococci</taxon>
        <taxon>Deinococcales</taxon>
        <taxon>Deinococcaceae</taxon>
        <taxon>Deinococcus</taxon>
    </lineage>
</organism>
<keyword evidence="1" id="KW-0732">Signal</keyword>
<dbReference type="RefSeq" id="WP_380017439.1">
    <property type="nucleotide sequence ID" value="NZ_JBHLYR010000091.1"/>
</dbReference>
<gene>
    <name evidence="2" type="ORF">ACFFLM_26435</name>
</gene>
<dbReference type="Proteomes" id="UP001589733">
    <property type="component" value="Unassembled WGS sequence"/>
</dbReference>
<reference evidence="2 3" key="1">
    <citation type="submission" date="2024-09" db="EMBL/GenBank/DDBJ databases">
        <authorList>
            <person name="Sun Q."/>
            <person name="Mori K."/>
        </authorList>
    </citation>
    <scope>NUCLEOTIDE SEQUENCE [LARGE SCALE GENOMIC DNA]</scope>
    <source>
        <strain evidence="2 3">JCM 13503</strain>
    </source>
</reference>
<evidence type="ECO:0000256" key="1">
    <source>
        <dbReference type="SAM" id="SignalP"/>
    </source>
</evidence>
<sequence>MEHLLLKTTALSLATVLLAGCGQSPLTAAPAQTPAASSSPAPAGGNSFGLLTPAQAAARLQERDLQLQVGPAAPAWTAGLQDAQGRFLSGTLHAGVPIALSSPVTFSPLSTTAAEDTATLPELTRHLIDFGDAALIPLLLESGDTVGLLRLPLYPGAEVLSSTAEYVLFGQPTASIMTAQAAAVAAGTPDARALALALNADGQYDPFNFRWLVAPATKGGRPTWVSPGLPTLITQRGEQIPAAVGREPLSSARPEVSAAQASGAAATYAPEVFPTRVRAFRTQQ</sequence>
<protein>
    <submittedName>
        <fullName evidence="2">Uncharacterized protein</fullName>
    </submittedName>
</protein>
<dbReference type="EMBL" id="JBHLYR010000091">
    <property type="protein sequence ID" value="MFB9995474.1"/>
    <property type="molecule type" value="Genomic_DNA"/>
</dbReference>
<evidence type="ECO:0000313" key="2">
    <source>
        <dbReference type="EMBL" id="MFB9995474.1"/>
    </source>
</evidence>